<evidence type="ECO:0000313" key="2">
    <source>
        <dbReference type="EMBL" id="KAK1925388.1"/>
    </source>
</evidence>
<comment type="caution">
    <text evidence="2">The sequence shown here is derived from an EMBL/GenBank/DDBJ whole genome shotgun (WGS) entry which is preliminary data.</text>
</comment>
<dbReference type="EMBL" id="JAODAN010000003">
    <property type="protein sequence ID" value="KAK1925388.1"/>
    <property type="molecule type" value="Genomic_DNA"/>
</dbReference>
<proteinExistence type="predicted"/>
<evidence type="ECO:0000313" key="3">
    <source>
        <dbReference type="Proteomes" id="UP001182556"/>
    </source>
</evidence>
<keyword evidence="1" id="KW-0472">Membrane</keyword>
<reference evidence="2" key="1">
    <citation type="submission" date="2023-02" db="EMBL/GenBank/DDBJ databases">
        <title>Identification and recombinant expression of a fungal hydrolase from Papiliotrema laurentii that hydrolyzes apple cutin and clears colloidal polyester polyurethane.</title>
        <authorList>
            <consortium name="DOE Joint Genome Institute"/>
            <person name="Roman V.A."/>
            <person name="Bojanowski C."/>
            <person name="Crable B.R."/>
            <person name="Wagner D.N."/>
            <person name="Hung C.S."/>
            <person name="Nadeau L.J."/>
            <person name="Schratz L."/>
            <person name="Haridas S."/>
            <person name="Pangilinan J."/>
            <person name="Lipzen A."/>
            <person name="Na H."/>
            <person name="Yan M."/>
            <person name="Ng V."/>
            <person name="Grigoriev I.V."/>
            <person name="Spatafora J.W."/>
            <person name="Barlow D."/>
            <person name="Biffinger J."/>
            <person name="Kelley-Loughnane N."/>
            <person name="Varaljay V.A."/>
            <person name="Crookes-Goodson W.J."/>
        </authorList>
    </citation>
    <scope>NUCLEOTIDE SEQUENCE</scope>
    <source>
        <strain evidence="2">5307AH</strain>
    </source>
</reference>
<gene>
    <name evidence="2" type="ORF">DB88DRAFT_483762</name>
</gene>
<name>A0AAD9L6V1_PAPLA</name>
<sequence>MSTYNANPNQLGRAATYQAVIIALVAGAILVIALMSLVWRRRRRAQFLEHVNRARTARDESRWGWVEMADGRLVQIRQRDRTKAKGEVGRQPQVWDVGLGNREADEYLPVEGLERGGRDRRLMEKDEVDEVSVDGSWGEEWKPLSATIPDHASRLSDPLSTDLPVHSPSTRRLDMSVLIAMPCALGPPSASSSCTSLSYSKPPHLDDYPVLQTLSDDTEYLPILEIGSTCARVRTGDGESWRDVTRDIDERFQRHQEIASRRR</sequence>
<evidence type="ECO:0000256" key="1">
    <source>
        <dbReference type="SAM" id="Phobius"/>
    </source>
</evidence>
<accession>A0AAD9L6V1</accession>
<dbReference type="Proteomes" id="UP001182556">
    <property type="component" value="Unassembled WGS sequence"/>
</dbReference>
<dbReference type="AlphaFoldDB" id="A0AAD9L6V1"/>
<feature type="transmembrane region" description="Helical" evidence="1">
    <location>
        <begin position="20"/>
        <end position="39"/>
    </location>
</feature>
<keyword evidence="1" id="KW-0812">Transmembrane</keyword>
<keyword evidence="1" id="KW-1133">Transmembrane helix</keyword>
<organism evidence="2 3">
    <name type="scientific">Papiliotrema laurentii</name>
    <name type="common">Cryptococcus laurentii</name>
    <dbReference type="NCBI Taxonomy" id="5418"/>
    <lineage>
        <taxon>Eukaryota</taxon>
        <taxon>Fungi</taxon>
        <taxon>Dikarya</taxon>
        <taxon>Basidiomycota</taxon>
        <taxon>Agaricomycotina</taxon>
        <taxon>Tremellomycetes</taxon>
        <taxon>Tremellales</taxon>
        <taxon>Rhynchogastremaceae</taxon>
        <taxon>Papiliotrema</taxon>
    </lineage>
</organism>
<protein>
    <submittedName>
        <fullName evidence="2">Uncharacterized protein</fullName>
    </submittedName>
</protein>
<keyword evidence="3" id="KW-1185">Reference proteome</keyword>